<evidence type="ECO:0000313" key="2">
    <source>
        <dbReference type="EMBL" id="KAK8037109.1"/>
    </source>
</evidence>
<feature type="compositionally biased region" description="Basic and acidic residues" evidence="1">
    <location>
        <begin position="199"/>
        <end position="210"/>
    </location>
</feature>
<keyword evidence="3" id="KW-1185">Reference proteome</keyword>
<comment type="caution">
    <text evidence="2">The sequence shown here is derived from an EMBL/GenBank/DDBJ whole genome shotgun (WGS) entry which is preliminary data.</text>
</comment>
<name>A0ABR1SS16_9PEZI</name>
<evidence type="ECO:0000313" key="3">
    <source>
        <dbReference type="Proteomes" id="UP001396898"/>
    </source>
</evidence>
<organism evidence="2 3">
    <name type="scientific">Apiospora marii</name>
    <dbReference type="NCBI Taxonomy" id="335849"/>
    <lineage>
        <taxon>Eukaryota</taxon>
        <taxon>Fungi</taxon>
        <taxon>Dikarya</taxon>
        <taxon>Ascomycota</taxon>
        <taxon>Pezizomycotina</taxon>
        <taxon>Sordariomycetes</taxon>
        <taxon>Xylariomycetidae</taxon>
        <taxon>Amphisphaeriales</taxon>
        <taxon>Apiosporaceae</taxon>
        <taxon>Apiospora</taxon>
    </lineage>
</organism>
<feature type="region of interest" description="Disordered" evidence="1">
    <location>
        <begin position="196"/>
        <end position="220"/>
    </location>
</feature>
<sequence length="220" mass="24068">MQFHGEADRGNNDNSLGDAPGVLGFAIQPESNYHYAGLMQGNNASSSTISRIDTPQTGDTGDEACALILNQLSSFSSAIFCGQSQIAGIIDVVVKYLAWLRNVPPGIAPLDTSQVQCKMLENIENRLRELREMAETGHNDAFRLMVAAIRNVESDSINVTLDDLEGNLQKQSSDLSDFFRTRYNVSTALSEQLQATPYGRRDGSVPRGFRETVSATSYPR</sequence>
<gene>
    <name evidence="2" type="ORF">PG991_001423</name>
</gene>
<proteinExistence type="predicted"/>
<protein>
    <submittedName>
        <fullName evidence="2">Fungal zn(2)-Cys(6) binuclear cluster domain-containing protein</fullName>
    </submittedName>
</protein>
<reference evidence="2 3" key="1">
    <citation type="submission" date="2023-01" db="EMBL/GenBank/DDBJ databases">
        <title>Analysis of 21 Apiospora genomes using comparative genomics revels a genus with tremendous synthesis potential of carbohydrate active enzymes and secondary metabolites.</title>
        <authorList>
            <person name="Sorensen T."/>
        </authorList>
    </citation>
    <scope>NUCLEOTIDE SEQUENCE [LARGE SCALE GENOMIC DNA]</scope>
    <source>
        <strain evidence="2 3">CBS 20057</strain>
    </source>
</reference>
<dbReference type="EMBL" id="JAQQWI010000003">
    <property type="protein sequence ID" value="KAK8037109.1"/>
    <property type="molecule type" value="Genomic_DNA"/>
</dbReference>
<dbReference type="Proteomes" id="UP001396898">
    <property type="component" value="Unassembled WGS sequence"/>
</dbReference>
<evidence type="ECO:0000256" key="1">
    <source>
        <dbReference type="SAM" id="MobiDB-lite"/>
    </source>
</evidence>
<accession>A0ABR1SS16</accession>